<gene>
    <name evidence="1" type="ORF">GCM10023318_11880</name>
</gene>
<comment type="caution">
    <text evidence="1">The sequence shown here is derived from an EMBL/GenBank/DDBJ whole genome shotgun (WGS) entry which is preliminary data.</text>
</comment>
<dbReference type="Proteomes" id="UP001500603">
    <property type="component" value="Unassembled WGS sequence"/>
</dbReference>
<reference evidence="2" key="1">
    <citation type="journal article" date="2019" name="Int. J. Syst. Evol. Microbiol.">
        <title>The Global Catalogue of Microorganisms (GCM) 10K type strain sequencing project: providing services to taxonomists for standard genome sequencing and annotation.</title>
        <authorList>
            <consortium name="The Broad Institute Genomics Platform"/>
            <consortium name="The Broad Institute Genome Sequencing Center for Infectious Disease"/>
            <person name="Wu L."/>
            <person name="Ma J."/>
        </authorList>
    </citation>
    <scope>NUCLEOTIDE SEQUENCE [LARGE SCALE GENOMIC DNA]</scope>
    <source>
        <strain evidence="2">JCM 18298</strain>
    </source>
</reference>
<proteinExistence type="predicted"/>
<evidence type="ECO:0000313" key="2">
    <source>
        <dbReference type="Proteomes" id="UP001500603"/>
    </source>
</evidence>
<organism evidence="1 2">
    <name type="scientific">Nocardia callitridis</name>
    <dbReference type="NCBI Taxonomy" id="648753"/>
    <lineage>
        <taxon>Bacteria</taxon>
        <taxon>Bacillati</taxon>
        <taxon>Actinomycetota</taxon>
        <taxon>Actinomycetes</taxon>
        <taxon>Mycobacteriales</taxon>
        <taxon>Nocardiaceae</taxon>
        <taxon>Nocardia</taxon>
    </lineage>
</organism>
<protein>
    <submittedName>
        <fullName evidence="1">Uncharacterized protein</fullName>
    </submittedName>
</protein>
<keyword evidence="2" id="KW-1185">Reference proteome</keyword>
<evidence type="ECO:0000313" key="1">
    <source>
        <dbReference type="EMBL" id="GAA5046450.1"/>
    </source>
</evidence>
<name>A0ABP9JZB9_9NOCA</name>
<sequence>MQFVEQSSQQMAELPLLLLGESAEEICLATEDRIHQMLHRRVAALGEFDVDSSCPIRVWMPGDQSLPFRAGNSLTDRPRGNKCGVR</sequence>
<dbReference type="EMBL" id="BAABJM010000001">
    <property type="protein sequence ID" value="GAA5046450.1"/>
    <property type="molecule type" value="Genomic_DNA"/>
</dbReference>
<accession>A0ABP9JZB9</accession>